<keyword evidence="2" id="KW-1185">Reference proteome</keyword>
<dbReference type="OrthoDB" id="5372903at2"/>
<proteinExistence type="predicted"/>
<evidence type="ECO:0000313" key="1">
    <source>
        <dbReference type="EMBL" id="SMC08699.1"/>
    </source>
</evidence>
<dbReference type="RefSeq" id="WP_084274967.1">
    <property type="nucleotide sequence ID" value="NZ_AP026671.1"/>
</dbReference>
<dbReference type="InterPro" id="IPR005500">
    <property type="entry name" value="DUF309"/>
</dbReference>
<reference evidence="2" key="1">
    <citation type="submission" date="2017-04" db="EMBL/GenBank/DDBJ databases">
        <authorList>
            <person name="Varghese N."/>
            <person name="Submissions S."/>
        </authorList>
    </citation>
    <scope>NUCLEOTIDE SEQUENCE [LARGE SCALE GENOMIC DNA]</scope>
    <source>
        <strain evidence="2">DSM 16512</strain>
    </source>
</reference>
<dbReference type="EMBL" id="FWWZ01000001">
    <property type="protein sequence ID" value="SMC08699.1"/>
    <property type="molecule type" value="Genomic_DNA"/>
</dbReference>
<gene>
    <name evidence="1" type="ORF">SAMN05660197_0464</name>
</gene>
<organism evidence="1 2">
    <name type="scientific">Nitratiruptor tergarcus DSM 16512</name>
    <dbReference type="NCBI Taxonomy" id="1069081"/>
    <lineage>
        <taxon>Bacteria</taxon>
        <taxon>Pseudomonadati</taxon>
        <taxon>Campylobacterota</taxon>
        <taxon>Epsilonproteobacteria</taxon>
        <taxon>Nautiliales</taxon>
        <taxon>Nitratiruptoraceae</taxon>
        <taxon>Nitratiruptor</taxon>
    </lineage>
</organism>
<accession>A0A1W1WR62</accession>
<dbReference type="SUPFAM" id="SSF140663">
    <property type="entry name" value="TTHA0068-like"/>
    <property type="match status" value="1"/>
</dbReference>
<evidence type="ECO:0000313" key="2">
    <source>
        <dbReference type="Proteomes" id="UP000192602"/>
    </source>
</evidence>
<dbReference type="Pfam" id="PF03745">
    <property type="entry name" value="DUF309"/>
    <property type="match status" value="1"/>
</dbReference>
<dbReference type="AlphaFoldDB" id="A0A1W1WR62"/>
<dbReference type="Gene3D" id="1.10.3450.10">
    <property type="entry name" value="TTHA0068-like"/>
    <property type="match status" value="1"/>
</dbReference>
<sequence length="101" mass="12104">MHDACQKFMTLIKEEKFYDAHEALEEVWFPRRKSKDTDVLVLKGFINASVALELKRLGRDANALKVWQNYLKYRPLIKECNENIFYEIEDFLDSCYDKYLS</sequence>
<dbReference type="Proteomes" id="UP000192602">
    <property type="component" value="Unassembled WGS sequence"/>
</dbReference>
<name>A0A1W1WR62_9BACT</name>
<dbReference type="STRING" id="1069081.SAMN05660197_0464"/>
<dbReference type="InterPro" id="IPR023203">
    <property type="entry name" value="TTHA0068_sf"/>
</dbReference>
<evidence type="ECO:0008006" key="3">
    <source>
        <dbReference type="Google" id="ProtNLM"/>
    </source>
</evidence>
<protein>
    <recommendedName>
        <fullName evidence="3">DUF309 domain-containing protein</fullName>
    </recommendedName>
</protein>